<dbReference type="EMBL" id="BAAAZO010000011">
    <property type="protein sequence ID" value="GAA3631468.1"/>
    <property type="molecule type" value="Genomic_DNA"/>
</dbReference>
<evidence type="ECO:0000313" key="13">
    <source>
        <dbReference type="Proteomes" id="UP001501074"/>
    </source>
</evidence>
<evidence type="ECO:0000259" key="11">
    <source>
        <dbReference type="Pfam" id="PF07730"/>
    </source>
</evidence>
<feature type="transmembrane region" description="Helical" evidence="10">
    <location>
        <begin position="152"/>
        <end position="173"/>
    </location>
</feature>
<evidence type="ECO:0000256" key="7">
    <source>
        <dbReference type="ARBA" id="ARBA00022840"/>
    </source>
</evidence>
<dbReference type="EC" id="2.7.13.3" evidence="2"/>
<keyword evidence="7" id="KW-0067">ATP-binding</keyword>
<dbReference type="InterPro" id="IPR050482">
    <property type="entry name" value="Sensor_HK_TwoCompSys"/>
</dbReference>
<dbReference type="Pfam" id="PF07730">
    <property type="entry name" value="HisKA_3"/>
    <property type="match status" value="1"/>
</dbReference>
<proteinExistence type="predicted"/>
<keyword evidence="10" id="KW-0812">Transmembrane</keyword>
<evidence type="ECO:0000256" key="6">
    <source>
        <dbReference type="ARBA" id="ARBA00022777"/>
    </source>
</evidence>
<dbReference type="InterPro" id="IPR036890">
    <property type="entry name" value="HATPase_C_sf"/>
</dbReference>
<feature type="transmembrane region" description="Helical" evidence="10">
    <location>
        <begin position="123"/>
        <end position="140"/>
    </location>
</feature>
<keyword evidence="4" id="KW-0808">Transferase</keyword>
<keyword evidence="6 12" id="KW-0418">Kinase</keyword>
<dbReference type="RefSeq" id="WP_231484072.1">
    <property type="nucleotide sequence ID" value="NZ_BAAAZO010000011.1"/>
</dbReference>
<dbReference type="GO" id="GO:0016301">
    <property type="term" value="F:kinase activity"/>
    <property type="evidence" value="ECO:0007669"/>
    <property type="project" value="UniProtKB-KW"/>
</dbReference>
<comment type="caution">
    <text evidence="12">The sequence shown here is derived from an EMBL/GenBank/DDBJ whole genome shotgun (WGS) entry which is preliminary data.</text>
</comment>
<dbReference type="PANTHER" id="PTHR24421">
    <property type="entry name" value="NITRATE/NITRITE SENSOR PROTEIN NARX-RELATED"/>
    <property type="match status" value="1"/>
</dbReference>
<keyword evidence="3" id="KW-0597">Phosphoprotein</keyword>
<dbReference type="PANTHER" id="PTHR24421:SF10">
    <property type="entry name" value="NITRATE_NITRITE SENSOR PROTEIN NARQ"/>
    <property type="match status" value="1"/>
</dbReference>
<feature type="transmembrane region" description="Helical" evidence="10">
    <location>
        <begin position="32"/>
        <end position="51"/>
    </location>
</feature>
<dbReference type="CDD" id="cd16917">
    <property type="entry name" value="HATPase_UhpB-NarQ-NarX-like"/>
    <property type="match status" value="1"/>
</dbReference>
<dbReference type="Proteomes" id="UP001501074">
    <property type="component" value="Unassembled WGS sequence"/>
</dbReference>
<keyword evidence="8" id="KW-0902">Two-component regulatory system</keyword>
<dbReference type="Gene3D" id="3.30.565.10">
    <property type="entry name" value="Histidine kinase-like ATPase, C-terminal domain"/>
    <property type="match status" value="1"/>
</dbReference>
<feature type="coiled-coil region" evidence="9">
    <location>
        <begin position="176"/>
        <end position="203"/>
    </location>
</feature>
<reference evidence="13" key="1">
    <citation type="journal article" date="2019" name="Int. J. Syst. Evol. Microbiol.">
        <title>The Global Catalogue of Microorganisms (GCM) 10K type strain sequencing project: providing services to taxonomists for standard genome sequencing and annotation.</title>
        <authorList>
            <consortium name="The Broad Institute Genomics Platform"/>
            <consortium name="The Broad Institute Genome Sequencing Center for Infectious Disease"/>
            <person name="Wu L."/>
            <person name="Ma J."/>
        </authorList>
    </citation>
    <scope>NUCLEOTIDE SEQUENCE [LARGE SCALE GENOMIC DNA]</scope>
    <source>
        <strain evidence="13">JCM 16902</strain>
    </source>
</reference>
<dbReference type="SUPFAM" id="SSF55874">
    <property type="entry name" value="ATPase domain of HSP90 chaperone/DNA topoisomerase II/histidine kinase"/>
    <property type="match status" value="1"/>
</dbReference>
<comment type="catalytic activity">
    <reaction evidence="1">
        <text>ATP + protein L-histidine = ADP + protein N-phospho-L-histidine.</text>
        <dbReference type="EC" id="2.7.13.3"/>
    </reaction>
</comment>
<evidence type="ECO:0000256" key="4">
    <source>
        <dbReference type="ARBA" id="ARBA00022679"/>
    </source>
</evidence>
<feature type="transmembrane region" description="Helical" evidence="10">
    <location>
        <begin position="87"/>
        <end position="111"/>
    </location>
</feature>
<evidence type="ECO:0000256" key="8">
    <source>
        <dbReference type="ARBA" id="ARBA00023012"/>
    </source>
</evidence>
<evidence type="ECO:0000256" key="3">
    <source>
        <dbReference type="ARBA" id="ARBA00022553"/>
    </source>
</evidence>
<evidence type="ECO:0000256" key="2">
    <source>
        <dbReference type="ARBA" id="ARBA00012438"/>
    </source>
</evidence>
<feature type="transmembrane region" description="Helical" evidence="10">
    <location>
        <begin position="63"/>
        <end position="81"/>
    </location>
</feature>
<feature type="domain" description="Signal transduction histidine kinase subgroup 3 dimerisation and phosphoacceptor" evidence="11">
    <location>
        <begin position="201"/>
        <end position="266"/>
    </location>
</feature>
<organism evidence="12 13">
    <name type="scientific">Kineosporia mesophila</name>
    <dbReference type="NCBI Taxonomy" id="566012"/>
    <lineage>
        <taxon>Bacteria</taxon>
        <taxon>Bacillati</taxon>
        <taxon>Actinomycetota</taxon>
        <taxon>Actinomycetes</taxon>
        <taxon>Kineosporiales</taxon>
        <taxon>Kineosporiaceae</taxon>
        <taxon>Kineosporia</taxon>
    </lineage>
</organism>
<evidence type="ECO:0000313" key="12">
    <source>
        <dbReference type="EMBL" id="GAA3631468.1"/>
    </source>
</evidence>
<keyword evidence="10" id="KW-0472">Membrane</keyword>
<protein>
    <recommendedName>
        <fullName evidence="2">histidine kinase</fullName>
        <ecNumber evidence="2">2.7.13.3</ecNumber>
    </recommendedName>
</protein>
<keyword evidence="10" id="KW-1133">Transmembrane helix</keyword>
<evidence type="ECO:0000256" key="9">
    <source>
        <dbReference type="SAM" id="Coils"/>
    </source>
</evidence>
<gene>
    <name evidence="12" type="ORF">GCM10022223_56940</name>
</gene>
<evidence type="ECO:0000256" key="10">
    <source>
        <dbReference type="SAM" id="Phobius"/>
    </source>
</evidence>
<dbReference type="Gene3D" id="1.20.5.1930">
    <property type="match status" value="1"/>
</dbReference>
<evidence type="ECO:0000256" key="1">
    <source>
        <dbReference type="ARBA" id="ARBA00000085"/>
    </source>
</evidence>
<accession>A0ABP7AFZ7</accession>
<evidence type="ECO:0000256" key="5">
    <source>
        <dbReference type="ARBA" id="ARBA00022741"/>
    </source>
</evidence>
<sequence>MSTGGRWFSGWIPAELDEGVRARELRRSPRDWVVDTVLFLICLGMGLLLAMAGTEPTPPPPRILMVADGLVGLPCVVLIWWRRRWPVRLGLLMAVLSAFSSIAAVPAQVLLFTVAVRRPLRHVALLAVVNLASGVVYVVVRPDLNTSPVTSLVVAVLLIGAVVAWGLFARARYQLILSLRDRAERAESERNLLLQRARQSERTRIAREMHDVLGHRISLITLHAGALEFRADKAGPEVAESAAVIRASAHQALQDLREVIGVLRAGDTDDSPGRPQPTLCDIPDLIDESRAAGMHIALTLDGDQGAPELIGRTVYRIVQEGLTNARKHAPHTAVTVSVAGGPGRGIDVSVLNRSPLAPPDVLPGAGQGLVGLAERVGLAEGRLEHGRISSGDFRLTAWLPWSLPDEDGGPRDA</sequence>
<keyword evidence="13" id="KW-1185">Reference proteome</keyword>
<keyword evidence="5" id="KW-0547">Nucleotide-binding</keyword>
<keyword evidence="9" id="KW-0175">Coiled coil</keyword>
<name>A0ABP7AFZ7_9ACTN</name>
<dbReference type="InterPro" id="IPR011712">
    <property type="entry name" value="Sig_transdc_His_kin_sub3_dim/P"/>
</dbReference>